<dbReference type="RefSeq" id="WP_073208346.1">
    <property type="nucleotide sequence ID" value="NZ_FRBD01000011.1"/>
</dbReference>
<feature type="signal peptide" evidence="1">
    <location>
        <begin position="1"/>
        <end position="20"/>
    </location>
</feature>
<sequence>MKKIILMVVAAMMASVNANAQHEEGDITIQPRVGITLSNLTNYEDGKMKLDLTYGVEVEHYLTDQLGLAAGVLYTNQGVKDTTDDGTACKLDNHYIAVPITVNYYVLPGLALKAGVQPAFRVKTKLKADGKSYDVDKAIDLLFDNDYFKFNKFDLSIPVGFSYEYGGLTLDARYNFGLTKVVSGAAKSIRNQVIVVTLGYKL</sequence>
<dbReference type="Proteomes" id="UP000184130">
    <property type="component" value="Unassembled WGS sequence"/>
</dbReference>
<reference evidence="3 4" key="1">
    <citation type="submission" date="2016-11" db="EMBL/GenBank/DDBJ databases">
        <authorList>
            <person name="Jaros S."/>
            <person name="Januszkiewicz K."/>
            <person name="Wedrychowicz H."/>
        </authorList>
    </citation>
    <scope>NUCLEOTIDE SEQUENCE [LARGE SCALE GENOMIC DNA]</scope>
    <source>
        <strain evidence="3 4">KHT3</strain>
    </source>
</reference>
<evidence type="ECO:0000259" key="2">
    <source>
        <dbReference type="Pfam" id="PF13568"/>
    </source>
</evidence>
<organism evidence="3 4">
    <name type="scientific">Xylanibacter ruminicola</name>
    <name type="common">Prevotella ruminicola</name>
    <dbReference type="NCBI Taxonomy" id="839"/>
    <lineage>
        <taxon>Bacteria</taxon>
        <taxon>Pseudomonadati</taxon>
        <taxon>Bacteroidota</taxon>
        <taxon>Bacteroidia</taxon>
        <taxon>Bacteroidales</taxon>
        <taxon>Prevotellaceae</taxon>
        <taxon>Xylanibacter</taxon>
    </lineage>
</organism>
<feature type="chain" id="PRO_5012839095" evidence="1">
    <location>
        <begin position="21"/>
        <end position="202"/>
    </location>
</feature>
<protein>
    <submittedName>
        <fullName evidence="3">Outer membrane protein beta-barrel domain-containing protein</fullName>
    </submittedName>
</protein>
<gene>
    <name evidence="3" type="ORF">SAMN05216463_111102</name>
</gene>
<dbReference type="EMBL" id="FRBD01000011">
    <property type="protein sequence ID" value="SHK75942.1"/>
    <property type="molecule type" value="Genomic_DNA"/>
</dbReference>
<name>A0A1M6V368_XYLRU</name>
<evidence type="ECO:0000256" key="1">
    <source>
        <dbReference type="SAM" id="SignalP"/>
    </source>
</evidence>
<evidence type="ECO:0000313" key="4">
    <source>
        <dbReference type="Proteomes" id="UP000184130"/>
    </source>
</evidence>
<dbReference type="OrthoDB" id="947434at2"/>
<dbReference type="AlphaFoldDB" id="A0A1M6V368"/>
<proteinExistence type="predicted"/>
<feature type="domain" description="Outer membrane protein beta-barrel" evidence="2">
    <location>
        <begin position="19"/>
        <end position="181"/>
    </location>
</feature>
<dbReference type="InterPro" id="IPR025665">
    <property type="entry name" value="Beta-barrel_OMP_2"/>
</dbReference>
<accession>A0A1M6V368</accession>
<evidence type="ECO:0000313" key="3">
    <source>
        <dbReference type="EMBL" id="SHK75942.1"/>
    </source>
</evidence>
<keyword evidence="1" id="KW-0732">Signal</keyword>
<dbReference type="Pfam" id="PF13568">
    <property type="entry name" value="OMP_b-brl_2"/>
    <property type="match status" value="1"/>
</dbReference>